<name>W4Q9G1_9BACI</name>
<sequence length="55" mass="6203">MGRKPIEVEGKIAPKYQNEKADVVACTESNILFFEMARRKNFSGVEDLGTQDIDI</sequence>
<dbReference type="EMBL" id="BAUT01000147">
    <property type="protein sequence ID" value="GAE28635.1"/>
    <property type="molecule type" value="Genomic_DNA"/>
</dbReference>
<organism evidence="1 2">
    <name type="scientific">Halalkalibacter wakoensis JCM 9140</name>
    <dbReference type="NCBI Taxonomy" id="1236970"/>
    <lineage>
        <taxon>Bacteria</taxon>
        <taxon>Bacillati</taxon>
        <taxon>Bacillota</taxon>
        <taxon>Bacilli</taxon>
        <taxon>Bacillales</taxon>
        <taxon>Bacillaceae</taxon>
        <taxon>Halalkalibacter</taxon>
    </lineage>
</organism>
<evidence type="ECO:0000313" key="1">
    <source>
        <dbReference type="EMBL" id="GAE28635.1"/>
    </source>
</evidence>
<evidence type="ECO:0000313" key="2">
    <source>
        <dbReference type="Proteomes" id="UP000018890"/>
    </source>
</evidence>
<dbReference type="AlphaFoldDB" id="W4Q9G1"/>
<reference evidence="1" key="1">
    <citation type="journal article" date="2014" name="Genome Announc.">
        <title>Draft Genome Sequences of Three Alkaliphilic Bacillus Strains, Bacillus wakoensis JCM 9140T, Bacillus akibai JCM 9157T, and Bacillus hemicellulosilyticus JCM 9152T.</title>
        <authorList>
            <person name="Yuki M."/>
            <person name="Oshima K."/>
            <person name="Suda W."/>
            <person name="Oshida Y."/>
            <person name="Kitamura K."/>
            <person name="Iida T."/>
            <person name="Hattori M."/>
            <person name="Ohkuma M."/>
        </authorList>
    </citation>
    <scope>NUCLEOTIDE SEQUENCE [LARGE SCALE GENOMIC DNA]</scope>
    <source>
        <strain evidence="1">JCM 9140</strain>
    </source>
</reference>
<protein>
    <submittedName>
        <fullName evidence="1">Uncharacterized protein</fullName>
    </submittedName>
</protein>
<accession>W4Q9G1</accession>
<keyword evidence="2" id="KW-1185">Reference proteome</keyword>
<gene>
    <name evidence="1" type="ORF">JCM9140_4888</name>
</gene>
<proteinExistence type="predicted"/>
<comment type="caution">
    <text evidence="1">The sequence shown here is derived from an EMBL/GenBank/DDBJ whole genome shotgun (WGS) entry which is preliminary data.</text>
</comment>
<dbReference type="Proteomes" id="UP000018890">
    <property type="component" value="Unassembled WGS sequence"/>
</dbReference>